<comment type="similarity">
    <text evidence="2">Belongs to the cyclophilin-type PPIase family.</text>
</comment>
<comment type="caution">
    <text evidence="4">The sequence shown here is derived from an EMBL/GenBank/DDBJ whole genome shotgun (WGS) entry which is preliminary data.</text>
</comment>
<evidence type="ECO:0000256" key="1">
    <source>
        <dbReference type="ARBA" id="ARBA00002388"/>
    </source>
</evidence>
<dbReference type="InterPro" id="IPR002130">
    <property type="entry name" value="Cyclophilin-type_PPIase_dom"/>
</dbReference>
<dbReference type="InterPro" id="IPR044666">
    <property type="entry name" value="Cyclophilin_A-like"/>
</dbReference>
<dbReference type="CDD" id="cd00317">
    <property type="entry name" value="cyclophilin"/>
    <property type="match status" value="1"/>
</dbReference>
<dbReference type="InterPro" id="IPR029000">
    <property type="entry name" value="Cyclophilin-like_dom_sf"/>
</dbReference>
<organism evidence="4 5">
    <name type="scientific">Dactylosporangium maewongense</name>
    <dbReference type="NCBI Taxonomy" id="634393"/>
    <lineage>
        <taxon>Bacteria</taxon>
        <taxon>Bacillati</taxon>
        <taxon>Actinomycetota</taxon>
        <taxon>Actinomycetes</taxon>
        <taxon>Micromonosporales</taxon>
        <taxon>Micromonosporaceae</taxon>
        <taxon>Dactylosporangium</taxon>
    </lineage>
</organism>
<sequence>MTLTTNLGVVEIAMEAKAAPCAVASFAYLAGKKFFDGTACHRLTTAGLFVLQCGDPSGTSTGGPAYQFAEENLGTQPGYRRGSVALARTQEPGTSGSQFFINYDDNPMLPADYTRFGTVTKGMDVIDKVADGGVKPGGSSPDDGAPKVGIVLRQVTVVYG</sequence>
<dbReference type="PIRSF" id="PIRSF001467">
    <property type="entry name" value="Peptidylpro_ismrse"/>
    <property type="match status" value="1"/>
</dbReference>
<name>A0ABN2CG92_9ACTN</name>
<comment type="function">
    <text evidence="1">PPIases accelerate the folding of proteins. It catalyzes the cis-trans isomerization of proline imidic peptide bonds in oligopeptides.</text>
</comment>
<dbReference type="PANTHER" id="PTHR45625:SF3">
    <property type="entry name" value="PEPTIDYL-PROLYL CIS-TRANS ISOMERASE B-RELATED"/>
    <property type="match status" value="1"/>
</dbReference>
<proteinExistence type="inferred from homology"/>
<evidence type="ECO:0000259" key="3">
    <source>
        <dbReference type="PROSITE" id="PS50072"/>
    </source>
</evidence>
<dbReference type="EMBL" id="BAAAQD010000027">
    <property type="protein sequence ID" value="GAA1558273.1"/>
    <property type="molecule type" value="Genomic_DNA"/>
</dbReference>
<accession>A0ABN2CG92</accession>
<dbReference type="SUPFAM" id="SSF50891">
    <property type="entry name" value="Cyclophilin-like"/>
    <property type="match status" value="1"/>
</dbReference>
<gene>
    <name evidence="4" type="ORF">GCM10009827_094030</name>
</gene>
<dbReference type="PROSITE" id="PS50072">
    <property type="entry name" value="CSA_PPIASE_2"/>
    <property type="match status" value="1"/>
</dbReference>
<dbReference type="Gene3D" id="2.40.100.10">
    <property type="entry name" value="Cyclophilin-like"/>
    <property type="match status" value="1"/>
</dbReference>
<evidence type="ECO:0000313" key="4">
    <source>
        <dbReference type="EMBL" id="GAA1558273.1"/>
    </source>
</evidence>
<dbReference type="PANTHER" id="PTHR45625">
    <property type="entry name" value="PEPTIDYL-PROLYL CIS-TRANS ISOMERASE-RELATED"/>
    <property type="match status" value="1"/>
</dbReference>
<reference evidence="4 5" key="1">
    <citation type="journal article" date="2019" name="Int. J. Syst. Evol. Microbiol.">
        <title>The Global Catalogue of Microorganisms (GCM) 10K type strain sequencing project: providing services to taxonomists for standard genome sequencing and annotation.</title>
        <authorList>
            <consortium name="The Broad Institute Genomics Platform"/>
            <consortium name="The Broad Institute Genome Sequencing Center for Infectious Disease"/>
            <person name="Wu L."/>
            <person name="Ma J."/>
        </authorList>
    </citation>
    <scope>NUCLEOTIDE SEQUENCE [LARGE SCALE GENOMIC DNA]</scope>
    <source>
        <strain evidence="4 5">JCM 15933</strain>
    </source>
</reference>
<protein>
    <recommendedName>
        <fullName evidence="3">PPIase cyclophilin-type domain-containing protein</fullName>
    </recommendedName>
</protein>
<dbReference type="Proteomes" id="UP001501470">
    <property type="component" value="Unassembled WGS sequence"/>
</dbReference>
<dbReference type="InterPro" id="IPR024936">
    <property type="entry name" value="Cyclophilin-type_PPIase"/>
</dbReference>
<evidence type="ECO:0000256" key="2">
    <source>
        <dbReference type="ARBA" id="ARBA00007365"/>
    </source>
</evidence>
<dbReference type="Pfam" id="PF00160">
    <property type="entry name" value="Pro_isomerase"/>
    <property type="match status" value="1"/>
</dbReference>
<feature type="domain" description="PPIase cyclophilin-type" evidence="3">
    <location>
        <begin position="1"/>
        <end position="157"/>
    </location>
</feature>
<evidence type="ECO:0000313" key="5">
    <source>
        <dbReference type="Proteomes" id="UP001501470"/>
    </source>
</evidence>
<keyword evidence="5" id="KW-1185">Reference proteome</keyword>